<accession>A0A3S4WG85</accession>
<evidence type="ECO:0008006" key="4">
    <source>
        <dbReference type="Google" id="ProtNLM"/>
    </source>
</evidence>
<organism evidence="2 3">
    <name type="scientific">Trueperella bialowiezensis</name>
    <dbReference type="NCBI Taxonomy" id="312285"/>
    <lineage>
        <taxon>Bacteria</taxon>
        <taxon>Bacillati</taxon>
        <taxon>Actinomycetota</taxon>
        <taxon>Actinomycetes</taxon>
        <taxon>Actinomycetales</taxon>
        <taxon>Actinomycetaceae</taxon>
        <taxon>Trueperella</taxon>
    </lineage>
</organism>
<evidence type="ECO:0000256" key="1">
    <source>
        <dbReference type="SAM" id="MobiDB-lite"/>
    </source>
</evidence>
<dbReference type="EMBL" id="LR134476">
    <property type="protein sequence ID" value="VEI13224.1"/>
    <property type="molecule type" value="Genomic_DNA"/>
</dbReference>
<dbReference type="KEGG" id="tbw:NCTC13354_00935"/>
<sequence length="397" mass="44493">MEEALLADLDRLWDQIKGWDRVAVENALVELLPGIVDAYGAAYAEVAALWFEQLVGSSPVVGSPDRREAVTRSVRYALRPYLEGAALGVVQSRVASVVLRHARQAGRDVIDDSVRATPGVRYARRLTGTENCDFCVILASRGPVYGTELDAGGWGNRYHDDCDCEPVPVRGQWRPDSDSPRGVSWDGENPGYDFEELYLDEYRPYWRPGDKITDVTRRRRDARPAGRPGRPKGSKNKKPKVATGAGGGGKKPPVIPSVEGMDVPEWLTDRVLDKIMNGVIWVDRSGKAILHGGHKHGKGWLNKTEFPESWTTDDVRKAIILTWNKPDAVRFSGDRRETRKIIDGVVVHVSAYGRHYDRFIAAYPLGGAGVRENRINKSYNKVIPPDWNDKRQRWQRS</sequence>
<proteinExistence type="predicted"/>
<evidence type="ECO:0000313" key="3">
    <source>
        <dbReference type="Proteomes" id="UP000269542"/>
    </source>
</evidence>
<dbReference type="Proteomes" id="UP000269542">
    <property type="component" value="Chromosome"/>
</dbReference>
<reference evidence="2 3" key="1">
    <citation type="submission" date="2018-12" db="EMBL/GenBank/DDBJ databases">
        <authorList>
            <consortium name="Pathogen Informatics"/>
        </authorList>
    </citation>
    <scope>NUCLEOTIDE SEQUENCE [LARGE SCALE GENOMIC DNA]</scope>
    <source>
        <strain evidence="2 3">NCTC13354</strain>
    </source>
</reference>
<protein>
    <recommendedName>
        <fullName evidence="4">Bacterial EndoU nuclease domain-containing protein</fullName>
    </recommendedName>
</protein>
<feature type="region of interest" description="Disordered" evidence="1">
    <location>
        <begin position="213"/>
        <end position="257"/>
    </location>
</feature>
<name>A0A3S4WG85_9ACTO</name>
<dbReference type="Pfam" id="PF25310">
    <property type="entry name" value="VG15"/>
    <property type="match status" value="1"/>
</dbReference>
<gene>
    <name evidence="2" type="ORF">NCTC13354_00935</name>
</gene>
<dbReference type="InterPro" id="IPR057369">
    <property type="entry name" value="VG15"/>
</dbReference>
<dbReference type="AlphaFoldDB" id="A0A3S4WG85"/>
<keyword evidence="3" id="KW-1185">Reference proteome</keyword>
<feature type="compositionally biased region" description="Basic residues" evidence="1">
    <location>
        <begin position="229"/>
        <end position="240"/>
    </location>
</feature>
<evidence type="ECO:0000313" key="2">
    <source>
        <dbReference type="EMBL" id="VEI13224.1"/>
    </source>
</evidence>